<proteinExistence type="predicted"/>
<organism evidence="1 2">
    <name type="scientific">Rosa chinensis</name>
    <name type="common">China rose</name>
    <dbReference type="NCBI Taxonomy" id="74649"/>
    <lineage>
        <taxon>Eukaryota</taxon>
        <taxon>Viridiplantae</taxon>
        <taxon>Streptophyta</taxon>
        <taxon>Embryophyta</taxon>
        <taxon>Tracheophyta</taxon>
        <taxon>Spermatophyta</taxon>
        <taxon>Magnoliopsida</taxon>
        <taxon>eudicotyledons</taxon>
        <taxon>Gunneridae</taxon>
        <taxon>Pentapetalae</taxon>
        <taxon>rosids</taxon>
        <taxon>fabids</taxon>
        <taxon>Rosales</taxon>
        <taxon>Rosaceae</taxon>
        <taxon>Rosoideae</taxon>
        <taxon>Rosoideae incertae sedis</taxon>
        <taxon>Rosa</taxon>
    </lineage>
</organism>
<dbReference type="AlphaFoldDB" id="A0A2P6SD88"/>
<name>A0A2P6SD88_ROSCH</name>
<accession>A0A2P6SD88</accession>
<evidence type="ECO:0000313" key="1">
    <source>
        <dbReference type="EMBL" id="PRQ56637.1"/>
    </source>
</evidence>
<comment type="caution">
    <text evidence="1">The sequence shown here is derived from an EMBL/GenBank/DDBJ whole genome shotgun (WGS) entry which is preliminary data.</text>
</comment>
<dbReference type="Proteomes" id="UP000238479">
    <property type="component" value="Chromosome 1"/>
</dbReference>
<protein>
    <submittedName>
        <fullName evidence="1">Uncharacterized protein</fullName>
    </submittedName>
</protein>
<reference evidence="1 2" key="1">
    <citation type="journal article" date="2018" name="Nat. Genet.">
        <title>The Rosa genome provides new insights in the design of modern roses.</title>
        <authorList>
            <person name="Bendahmane M."/>
        </authorList>
    </citation>
    <scope>NUCLEOTIDE SEQUENCE [LARGE SCALE GENOMIC DNA]</scope>
    <source>
        <strain evidence="2">cv. Old Blush</strain>
    </source>
</reference>
<sequence length="69" mass="7917">MSLQYVMRAKSGLEPMVALLQLVSLYRRDKPIPPCNTTLLIIQGYYLARTNYGVNAVLHLFMVDMQLED</sequence>
<dbReference type="Gramene" id="PRQ56637">
    <property type="protein sequence ID" value="PRQ56637"/>
    <property type="gene ID" value="RchiOBHm_Chr1g0339461"/>
</dbReference>
<dbReference type="EMBL" id="PDCK01000039">
    <property type="protein sequence ID" value="PRQ56637.1"/>
    <property type="molecule type" value="Genomic_DNA"/>
</dbReference>
<gene>
    <name evidence="1" type="ORF">RchiOBHm_Chr1g0339461</name>
</gene>
<keyword evidence="2" id="KW-1185">Reference proteome</keyword>
<evidence type="ECO:0000313" key="2">
    <source>
        <dbReference type="Proteomes" id="UP000238479"/>
    </source>
</evidence>